<evidence type="ECO:0000313" key="3">
    <source>
        <dbReference type="Proteomes" id="UP000276133"/>
    </source>
</evidence>
<comment type="caution">
    <text evidence="2">The sequence shown here is derived from an EMBL/GenBank/DDBJ whole genome shotgun (WGS) entry which is preliminary data.</text>
</comment>
<dbReference type="Proteomes" id="UP000276133">
    <property type="component" value="Unassembled WGS sequence"/>
</dbReference>
<dbReference type="AlphaFoldDB" id="A0A3M7SGI8"/>
<evidence type="ECO:0000313" key="2">
    <source>
        <dbReference type="EMBL" id="RNA34856.1"/>
    </source>
</evidence>
<dbReference type="EMBL" id="REGN01001406">
    <property type="protein sequence ID" value="RNA34856.1"/>
    <property type="molecule type" value="Genomic_DNA"/>
</dbReference>
<name>A0A3M7SGI8_BRAPC</name>
<keyword evidence="3" id="KW-1185">Reference proteome</keyword>
<evidence type="ECO:0000256" key="1">
    <source>
        <dbReference type="SAM" id="MobiDB-lite"/>
    </source>
</evidence>
<organism evidence="2 3">
    <name type="scientific">Brachionus plicatilis</name>
    <name type="common">Marine rotifer</name>
    <name type="synonym">Brachionus muelleri</name>
    <dbReference type="NCBI Taxonomy" id="10195"/>
    <lineage>
        <taxon>Eukaryota</taxon>
        <taxon>Metazoa</taxon>
        <taxon>Spiralia</taxon>
        <taxon>Gnathifera</taxon>
        <taxon>Rotifera</taxon>
        <taxon>Eurotatoria</taxon>
        <taxon>Monogononta</taxon>
        <taxon>Pseudotrocha</taxon>
        <taxon>Ploima</taxon>
        <taxon>Brachionidae</taxon>
        <taxon>Brachionus</taxon>
    </lineage>
</organism>
<accession>A0A3M7SGI8</accession>
<gene>
    <name evidence="2" type="ORF">BpHYR1_005553</name>
</gene>
<protein>
    <submittedName>
        <fullName evidence="2">Uncharacterized protein</fullName>
    </submittedName>
</protein>
<proteinExistence type="predicted"/>
<feature type="compositionally biased region" description="Low complexity" evidence="1">
    <location>
        <begin position="91"/>
        <end position="102"/>
    </location>
</feature>
<sequence>MVPFKVYIGTTLEVDLFKKFQKFNMVVFDKKNQNPLAIDLKTSSLFKPTLFDNLNILIRISFSRAIYARTKERRQSKPSSKLSKKLTAPVTSAPKSTAKSASRFSRTVPCVPSELY</sequence>
<feature type="region of interest" description="Disordered" evidence="1">
    <location>
        <begin position="72"/>
        <end position="116"/>
    </location>
</feature>
<reference evidence="2 3" key="1">
    <citation type="journal article" date="2018" name="Sci. Rep.">
        <title>Genomic signatures of local adaptation to the degree of environmental predictability in rotifers.</title>
        <authorList>
            <person name="Franch-Gras L."/>
            <person name="Hahn C."/>
            <person name="Garcia-Roger E.M."/>
            <person name="Carmona M.J."/>
            <person name="Serra M."/>
            <person name="Gomez A."/>
        </authorList>
    </citation>
    <scope>NUCLEOTIDE SEQUENCE [LARGE SCALE GENOMIC DNA]</scope>
    <source>
        <strain evidence="2">HYR1</strain>
    </source>
</reference>